<dbReference type="OrthoDB" id="2315504at2"/>
<protein>
    <recommendedName>
        <fullName evidence="5">DUF2255 family protein</fullName>
    </recommendedName>
</protein>
<dbReference type="Proteomes" id="UP000009326">
    <property type="component" value="Unassembled WGS sequence"/>
</dbReference>
<dbReference type="EMBL" id="AYZO01000023">
    <property type="protein sequence ID" value="KRN11309.1"/>
    <property type="molecule type" value="Genomic_DNA"/>
</dbReference>
<dbReference type="STRING" id="1423751.FC38_GL000832"/>
<dbReference type="AlphaFoldDB" id="I7JZF5"/>
<dbReference type="Proteomes" id="UP000051521">
    <property type="component" value="Unassembled WGS sequence"/>
</dbReference>
<name>I7JZF5_9LACO</name>
<accession>I7JZF5</accession>
<evidence type="ECO:0000313" key="2">
    <source>
        <dbReference type="EMBL" id="KRN11309.1"/>
    </source>
</evidence>
<dbReference type="EMBL" id="CAKC01000004">
    <property type="protein sequence ID" value="CCI86245.1"/>
    <property type="molecule type" value="Genomic_DNA"/>
</dbReference>
<organism evidence="1 3">
    <name type="scientific">Lactobacillus gigeriorum DSM 23908 = CRBIP 24.85</name>
    <dbReference type="NCBI Taxonomy" id="1423751"/>
    <lineage>
        <taxon>Bacteria</taxon>
        <taxon>Bacillati</taxon>
        <taxon>Bacillota</taxon>
        <taxon>Bacilli</taxon>
        <taxon>Lactobacillales</taxon>
        <taxon>Lactobacillaceae</taxon>
        <taxon>Lactobacillus</taxon>
    </lineage>
</organism>
<evidence type="ECO:0000313" key="3">
    <source>
        <dbReference type="Proteomes" id="UP000009326"/>
    </source>
</evidence>
<sequence length="122" mass="13832">MKSWTSKQLKLFNEISAIQNRPYNDDGVSFQDNPIWVVVNDKQVYLRGGKGTDSKWYQAGIKNGGEIEVAGQTFKIKYVSVDNESEIAAVTVAYNQKYHGQYPIDMMVSDKVAHATVRLELR</sequence>
<evidence type="ECO:0000313" key="1">
    <source>
        <dbReference type="EMBL" id="CCI86245.1"/>
    </source>
</evidence>
<proteinExistence type="predicted"/>
<keyword evidence="4" id="KW-1185">Reference proteome</keyword>
<evidence type="ECO:0008006" key="5">
    <source>
        <dbReference type="Google" id="ProtNLM"/>
    </source>
</evidence>
<comment type="caution">
    <text evidence="1">The sequence shown here is derived from an EMBL/GenBank/DDBJ whole genome shotgun (WGS) entry which is preliminary data.</text>
</comment>
<evidence type="ECO:0000313" key="4">
    <source>
        <dbReference type="Proteomes" id="UP000051521"/>
    </source>
</evidence>
<dbReference type="PATRIC" id="fig|1423751.3.peg.860"/>
<dbReference type="InterPro" id="IPR016888">
    <property type="entry name" value="UCP028498"/>
</dbReference>
<reference evidence="1 3" key="1">
    <citation type="submission" date="2012-06" db="EMBL/GenBank/DDBJ databases">
        <title>Draft genome sequence of Lactobacillus gigeriorum CRBIP 24.85T, isolated from chicken crop.</title>
        <authorList>
            <person name="Cousin S."/>
            <person name="Ma L."/>
            <person name="Creno S."/>
            <person name="Clermont D."/>
            <person name="Loux V."/>
            <person name="Bizet C."/>
            <person name="Bouchier C."/>
        </authorList>
    </citation>
    <scope>NUCLEOTIDE SEQUENCE [LARGE SCALE GENOMIC DNA]</scope>
    <source>
        <strain evidence="3">CRBIP 24.85T</strain>
        <strain evidence="1">Type strain: CRBIP 24.85</strain>
    </source>
</reference>
<dbReference type="Pfam" id="PF10012">
    <property type="entry name" value="DUF2255"/>
    <property type="match status" value="1"/>
</dbReference>
<dbReference type="RefSeq" id="WP_008472124.1">
    <property type="nucleotide sequence ID" value="NZ_AYZO01000023.1"/>
</dbReference>
<reference evidence="2 4" key="2">
    <citation type="journal article" date="2015" name="Genome Announc.">
        <title>Expanding the biotechnology potential of lactobacilli through comparative genomics of 213 strains and associated genera.</title>
        <authorList>
            <person name="Sun Z."/>
            <person name="Harris H.M."/>
            <person name="McCann A."/>
            <person name="Guo C."/>
            <person name="Argimon S."/>
            <person name="Zhang W."/>
            <person name="Yang X."/>
            <person name="Jeffery I.B."/>
            <person name="Cooney J.C."/>
            <person name="Kagawa T.F."/>
            <person name="Liu W."/>
            <person name="Song Y."/>
            <person name="Salvetti E."/>
            <person name="Wrobel A."/>
            <person name="Rasinkangas P."/>
            <person name="Parkhill J."/>
            <person name="Rea M.C."/>
            <person name="O'Sullivan O."/>
            <person name="Ritari J."/>
            <person name="Douillard F.P."/>
            <person name="Paul Ross R."/>
            <person name="Yang R."/>
            <person name="Briner A.E."/>
            <person name="Felis G.E."/>
            <person name="de Vos W.M."/>
            <person name="Barrangou R."/>
            <person name="Klaenhammer T.R."/>
            <person name="Caufield P.W."/>
            <person name="Cui Y."/>
            <person name="Zhang H."/>
            <person name="O'Toole P.W."/>
        </authorList>
    </citation>
    <scope>NUCLEOTIDE SEQUENCE [LARGE SCALE GENOMIC DNA]</scope>
    <source>
        <strain evidence="2 4">DSM 23908</strain>
    </source>
</reference>
<gene>
    <name evidence="1" type="ORF">BN52_05790</name>
    <name evidence="2" type="ORF">FC38_GL000832</name>
</gene>